<dbReference type="CDD" id="cd17369">
    <property type="entry name" value="MFS_ShiA_like"/>
    <property type="match status" value="1"/>
</dbReference>
<dbReference type="InterPro" id="IPR005828">
    <property type="entry name" value="MFS_sugar_transport-like"/>
</dbReference>
<evidence type="ECO:0000256" key="6">
    <source>
        <dbReference type="ARBA" id="ARBA00023136"/>
    </source>
</evidence>
<dbReference type="PROSITE" id="PS00217">
    <property type="entry name" value="SUGAR_TRANSPORT_2"/>
    <property type="match status" value="1"/>
</dbReference>
<feature type="transmembrane region" description="Helical" evidence="7">
    <location>
        <begin position="167"/>
        <end position="190"/>
    </location>
</feature>
<dbReference type="PANTHER" id="PTHR43045:SF1">
    <property type="entry name" value="SHIKIMATE TRANSPORTER"/>
    <property type="match status" value="1"/>
</dbReference>
<feature type="transmembrane region" description="Helical" evidence="7">
    <location>
        <begin position="321"/>
        <end position="339"/>
    </location>
</feature>
<evidence type="ECO:0000256" key="7">
    <source>
        <dbReference type="SAM" id="Phobius"/>
    </source>
</evidence>
<evidence type="ECO:0000256" key="4">
    <source>
        <dbReference type="ARBA" id="ARBA00022692"/>
    </source>
</evidence>
<dbReference type="InterPro" id="IPR036259">
    <property type="entry name" value="MFS_trans_sf"/>
</dbReference>
<dbReference type="GO" id="GO:0005886">
    <property type="term" value="C:plasma membrane"/>
    <property type="evidence" value="ECO:0007669"/>
    <property type="project" value="UniProtKB-SubCell"/>
</dbReference>
<dbReference type="Proteomes" id="UP000295163">
    <property type="component" value="Unassembled WGS sequence"/>
</dbReference>
<keyword evidence="3" id="KW-1003">Cell membrane</keyword>
<name>A0A4V6PNJ6_KOCRO</name>
<evidence type="ECO:0000256" key="5">
    <source>
        <dbReference type="ARBA" id="ARBA00022989"/>
    </source>
</evidence>
<dbReference type="PANTHER" id="PTHR43045">
    <property type="entry name" value="SHIKIMATE TRANSPORTER"/>
    <property type="match status" value="1"/>
</dbReference>
<comment type="caution">
    <text evidence="9">The sequence shown here is derived from an EMBL/GenBank/DDBJ whole genome shotgun (WGS) entry which is preliminary data.</text>
</comment>
<dbReference type="EMBL" id="SMZT01000001">
    <property type="protein sequence ID" value="TDL46453.1"/>
    <property type="molecule type" value="Genomic_DNA"/>
</dbReference>
<feature type="transmembrane region" description="Helical" evidence="7">
    <location>
        <begin position="256"/>
        <end position="280"/>
    </location>
</feature>
<dbReference type="PROSITE" id="PS50850">
    <property type="entry name" value="MFS"/>
    <property type="match status" value="1"/>
</dbReference>
<feature type="transmembrane region" description="Helical" evidence="7">
    <location>
        <begin position="103"/>
        <end position="121"/>
    </location>
</feature>
<dbReference type="Pfam" id="PF00083">
    <property type="entry name" value="Sugar_tr"/>
    <property type="match status" value="1"/>
</dbReference>
<evidence type="ECO:0000256" key="2">
    <source>
        <dbReference type="ARBA" id="ARBA00022448"/>
    </source>
</evidence>
<evidence type="ECO:0000313" key="9">
    <source>
        <dbReference type="EMBL" id="TDL46453.1"/>
    </source>
</evidence>
<keyword evidence="6 7" id="KW-0472">Membrane</keyword>
<dbReference type="InterPro" id="IPR005829">
    <property type="entry name" value="Sugar_transporter_CS"/>
</dbReference>
<evidence type="ECO:0000256" key="3">
    <source>
        <dbReference type="ARBA" id="ARBA00022475"/>
    </source>
</evidence>
<gene>
    <name evidence="9" type="ORF">E2R59_00020</name>
</gene>
<dbReference type="InterPro" id="IPR020846">
    <property type="entry name" value="MFS_dom"/>
</dbReference>
<feature type="transmembrane region" description="Helical" evidence="7">
    <location>
        <begin position="68"/>
        <end position="91"/>
    </location>
</feature>
<feature type="transmembrane region" description="Helical" evidence="7">
    <location>
        <begin position="32"/>
        <end position="56"/>
    </location>
</feature>
<dbReference type="RefSeq" id="WP_133408735.1">
    <property type="nucleotide sequence ID" value="NZ_SMZT01000001.1"/>
</dbReference>
<dbReference type="SUPFAM" id="SSF103473">
    <property type="entry name" value="MFS general substrate transporter"/>
    <property type="match status" value="1"/>
</dbReference>
<keyword evidence="4 7" id="KW-0812">Transmembrane</keyword>
<dbReference type="GO" id="GO:0022857">
    <property type="term" value="F:transmembrane transporter activity"/>
    <property type="evidence" value="ECO:0007669"/>
    <property type="project" value="InterPro"/>
</dbReference>
<keyword evidence="2" id="KW-0813">Transport</keyword>
<keyword evidence="5 7" id="KW-1133">Transmembrane helix</keyword>
<feature type="transmembrane region" description="Helical" evidence="7">
    <location>
        <begin position="384"/>
        <end position="407"/>
    </location>
</feature>
<proteinExistence type="predicted"/>
<feature type="domain" description="Major facilitator superfamily (MFS) profile" evidence="8">
    <location>
        <begin position="30"/>
        <end position="439"/>
    </location>
</feature>
<reference evidence="9 10" key="1">
    <citation type="submission" date="2019-03" db="EMBL/GenBank/DDBJ databases">
        <title>Genome Sequencing and Assembly of Various Microbes Isolated from Partially Reclaimed Soil and Acid Mine Drainage (AMD) Site.</title>
        <authorList>
            <person name="Steinbock B."/>
            <person name="Bechtold R."/>
            <person name="Sevigny J.L."/>
            <person name="Thomas D."/>
            <person name="Cuthill L.R."/>
            <person name="Aveiro Johannsen E.J."/>
            <person name="Thomas K."/>
            <person name="Ghosh A."/>
        </authorList>
    </citation>
    <scope>NUCLEOTIDE SEQUENCE [LARGE SCALE GENOMIC DNA]</scope>
    <source>
        <strain evidence="9 10">S-A3</strain>
    </source>
</reference>
<dbReference type="GeneID" id="64345778"/>
<feature type="transmembrane region" description="Helical" evidence="7">
    <location>
        <begin position="413"/>
        <end position="434"/>
    </location>
</feature>
<sequence>MSTHPPATGPTAVATETAASERQLKRARKASLAAFLGGALEYYDFFIYATAASLIFSQIFFPAGDPTVALIQSFAIFGVGYVFRPLGAFVFGHLGDKIGRKNTLVMTLVLMGAATFLIGVLPDFETAGYWAPALLVLLRIMQGLSAGGETAGASALTMEESPVGRRAFFPSFAMSGISAGIVLASLAFLPVAAMSEEARLSWGWRIPFWLSLIVLIVAYLVRRSLEEPEVFEDKAEHHDLVKLPFVEMFRTHPAQFFQVTLMSFQTVTNTFMQAFGLAYATQVVGIPAATMLWVSILGNTLAIFTQPLFAGLSDRFGRKPVFIAGVTGSAVLIFVYFNVLSTGNIPMVFLASTLITAGTYAMSNSIYPGWFPELFNVRVRYSGMAIGLQIGILCAGFTPTLGTALVGGDPANWVPAAWIVAASSIVATIGALWAKETYRTPLEQLGKPVHHPEAHGTLTR</sequence>
<evidence type="ECO:0000256" key="1">
    <source>
        <dbReference type="ARBA" id="ARBA00004651"/>
    </source>
</evidence>
<feature type="transmembrane region" description="Helical" evidence="7">
    <location>
        <begin position="286"/>
        <end position="309"/>
    </location>
</feature>
<accession>A0A4V6PNJ6</accession>
<evidence type="ECO:0000259" key="8">
    <source>
        <dbReference type="PROSITE" id="PS50850"/>
    </source>
</evidence>
<dbReference type="Gene3D" id="1.20.1250.20">
    <property type="entry name" value="MFS general substrate transporter like domains"/>
    <property type="match status" value="1"/>
</dbReference>
<comment type="subcellular location">
    <subcellularLocation>
        <location evidence="1">Cell membrane</location>
        <topology evidence="1">Multi-pass membrane protein</topology>
    </subcellularLocation>
</comment>
<evidence type="ECO:0000313" key="10">
    <source>
        <dbReference type="Proteomes" id="UP000295163"/>
    </source>
</evidence>
<organism evidence="9 10">
    <name type="scientific">Kocuria rosea</name>
    <name type="common">Deinococcus erythromyxa</name>
    <name type="synonym">Micrococcus rubens</name>
    <dbReference type="NCBI Taxonomy" id="1275"/>
    <lineage>
        <taxon>Bacteria</taxon>
        <taxon>Bacillati</taxon>
        <taxon>Actinomycetota</taxon>
        <taxon>Actinomycetes</taxon>
        <taxon>Micrococcales</taxon>
        <taxon>Micrococcaceae</taxon>
        <taxon>Kocuria</taxon>
    </lineage>
</organism>
<feature type="transmembrane region" description="Helical" evidence="7">
    <location>
        <begin position="345"/>
        <end position="363"/>
    </location>
</feature>
<dbReference type="AlphaFoldDB" id="A0A4V6PNJ6"/>
<protein>
    <submittedName>
        <fullName evidence="9">MFS transporter</fullName>
    </submittedName>
</protein>
<feature type="transmembrane region" description="Helical" evidence="7">
    <location>
        <begin position="202"/>
        <end position="221"/>
    </location>
</feature>